<keyword evidence="2" id="KW-1185">Reference proteome</keyword>
<organism evidence="1 2">
    <name type="scientific">Brevundimonas staleyi</name>
    <dbReference type="NCBI Taxonomy" id="74326"/>
    <lineage>
        <taxon>Bacteria</taxon>
        <taxon>Pseudomonadati</taxon>
        <taxon>Pseudomonadota</taxon>
        <taxon>Alphaproteobacteria</taxon>
        <taxon>Caulobacterales</taxon>
        <taxon>Caulobacteraceae</taxon>
        <taxon>Brevundimonas</taxon>
    </lineage>
</organism>
<reference evidence="2" key="1">
    <citation type="journal article" date="2019" name="Int. J. Syst. Evol. Microbiol.">
        <title>The Global Catalogue of Microorganisms (GCM) 10K type strain sequencing project: providing services to taxonomists for standard genome sequencing and annotation.</title>
        <authorList>
            <consortium name="The Broad Institute Genomics Platform"/>
            <consortium name="The Broad Institute Genome Sequencing Center for Infectious Disease"/>
            <person name="Wu L."/>
            <person name="Ma J."/>
        </authorList>
    </citation>
    <scope>NUCLEOTIDE SEQUENCE [LARGE SCALE GENOMIC DNA]</scope>
    <source>
        <strain evidence="2">JCM 12125</strain>
    </source>
</reference>
<evidence type="ECO:0000313" key="2">
    <source>
        <dbReference type="Proteomes" id="UP001596152"/>
    </source>
</evidence>
<proteinExistence type="predicted"/>
<dbReference type="InterPro" id="IPR046005">
    <property type="entry name" value="DUF5961"/>
</dbReference>
<gene>
    <name evidence="1" type="ORF">ACFPIE_01405</name>
</gene>
<comment type="caution">
    <text evidence="1">The sequence shown here is derived from an EMBL/GenBank/DDBJ whole genome shotgun (WGS) entry which is preliminary data.</text>
</comment>
<evidence type="ECO:0000313" key="1">
    <source>
        <dbReference type="EMBL" id="MFC5342550.1"/>
    </source>
</evidence>
<protein>
    <submittedName>
        <fullName evidence="1">DUF5961 family protein</fullName>
    </submittedName>
</protein>
<dbReference type="EMBL" id="JBHSLF010000002">
    <property type="protein sequence ID" value="MFC5342550.1"/>
    <property type="molecule type" value="Genomic_DNA"/>
</dbReference>
<dbReference type="RefSeq" id="WP_374038478.1">
    <property type="nucleotide sequence ID" value="NZ_CP169082.1"/>
</dbReference>
<sequence length="72" mass="7870">MTQAARYVAHTDSGHCHILEARSFEDAALHFAEAHAAWAEDDEVRVTVQSEDGGPEHCFVVHLHAETVQGCA</sequence>
<dbReference type="Pfam" id="PF19386">
    <property type="entry name" value="DUF5961"/>
    <property type="match status" value="1"/>
</dbReference>
<name>A0ABW0FLA8_9CAUL</name>
<dbReference type="Proteomes" id="UP001596152">
    <property type="component" value="Unassembled WGS sequence"/>
</dbReference>
<accession>A0ABW0FLA8</accession>